<evidence type="ECO:0000313" key="8">
    <source>
        <dbReference type="Proteomes" id="UP001217485"/>
    </source>
</evidence>
<reference evidence="7 8" key="1">
    <citation type="submission" date="2023-01" db="EMBL/GenBank/DDBJ databases">
        <title>Minimal conservation of predation-associated metabolite biosynthetic gene clusters underscores biosynthetic potential of Myxococcota including descriptions for ten novel species: Archangium lansinium sp. nov., Myxococcus landrumus sp. nov., Nannocystis bai.</title>
        <authorList>
            <person name="Ahearne A."/>
            <person name="Stevens C."/>
            <person name="Dowd S."/>
        </authorList>
    </citation>
    <scope>NUCLEOTIDE SEQUENCE [LARGE SCALE GENOMIC DNA]</scope>
    <source>
        <strain evidence="7 8">WIWO2</strain>
    </source>
</reference>
<feature type="transmembrane region" description="Helical" evidence="5">
    <location>
        <begin position="197"/>
        <end position="215"/>
    </location>
</feature>
<evidence type="ECO:0000256" key="1">
    <source>
        <dbReference type="ARBA" id="ARBA00004141"/>
    </source>
</evidence>
<keyword evidence="3 5" id="KW-1133">Transmembrane helix</keyword>
<organism evidence="7 8">
    <name type="scientific">Sorangium atrum</name>
    <dbReference type="NCBI Taxonomy" id="2995308"/>
    <lineage>
        <taxon>Bacteria</taxon>
        <taxon>Pseudomonadati</taxon>
        <taxon>Myxococcota</taxon>
        <taxon>Polyangia</taxon>
        <taxon>Polyangiales</taxon>
        <taxon>Polyangiaceae</taxon>
        <taxon>Sorangium</taxon>
    </lineage>
</organism>
<dbReference type="Pfam" id="PF13675">
    <property type="entry name" value="PilJ"/>
    <property type="match status" value="1"/>
</dbReference>
<dbReference type="InterPro" id="IPR029095">
    <property type="entry name" value="NarX-like_N"/>
</dbReference>
<comment type="caution">
    <text evidence="7">The sequence shown here is derived from an EMBL/GenBank/DDBJ whole genome shotgun (WGS) entry which is preliminary data.</text>
</comment>
<evidence type="ECO:0000256" key="2">
    <source>
        <dbReference type="ARBA" id="ARBA00022692"/>
    </source>
</evidence>
<dbReference type="RefSeq" id="WP_272100494.1">
    <property type="nucleotide sequence ID" value="NZ_JAQNDK010000004.1"/>
</dbReference>
<evidence type="ECO:0000259" key="6">
    <source>
        <dbReference type="Pfam" id="PF13675"/>
    </source>
</evidence>
<protein>
    <submittedName>
        <fullName evidence="7">Type IV pili methyl-accepting chemotaxis transducer N-terminal domain-containing protein</fullName>
    </submittedName>
</protein>
<feature type="transmembrane region" description="Helical" evidence="5">
    <location>
        <begin position="18"/>
        <end position="37"/>
    </location>
</feature>
<name>A0ABT5C7X4_9BACT</name>
<feature type="domain" description="NarX-like N-terminal" evidence="6">
    <location>
        <begin position="40"/>
        <end position="141"/>
    </location>
</feature>
<evidence type="ECO:0000256" key="3">
    <source>
        <dbReference type="ARBA" id="ARBA00022989"/>
    </source>
</evidence>
<proteinExistence type="predicted"/>
<dbReference type="Proteomes" id="UP001217485">
    <property type="component" value="Unassembled WGS sequence"/>
</dbReference>
<keyword evidence="4 5" id="KW-0472">Membrane</keyword>
<keyword evidence="8" id="KW-1185">Reference proteome</keyword>
<accession>A0ABT5C7X4</accession>
<evidence type="ECO:0000313" key="7">
    <source>
        <dbReference type="EMBL" id="MDC0682513.1"/>
    </source>
</evidence>
<evidence type="ECO:0000256" key="5">
    <source>
        <dbReference type="SAM" id="Phobius"/>
    </source>
</evidence>
<evidence type="ECO:0000256" key="4">
    <source>
        <dbReference type="ARBA" id="ARBA00023136"/>
    </source>
</evidence>
<keyword evidence="2 5" id="KW-0812">Transmembrane</keyword>
<comment type="subcellular location">
    <subcellularLocation>
        <location evidence="1">Membrane</location>
        <topology evidence="1">Multi-pass membrane protein</topology>
    </subcellularLocation>
</comment>
<dbReference type="EMBL" id="JAQNDK010000004">
    <property type="protein sequence ID" value="MDC0682513.1"/>
    <property type="molecule type" value="Genomic_DNA"/>
</dbReference>
<gene>
    <name evidence="7" type="ORF">POL72_32600</name>
</gene>
<sequence length="252" mass="27355">MAQVSSELLAPTRRLTRLYVSALGAVALLSVVAQLLVQHALNQQTSDAHIVNVAGRQRMLSQRLSKAALTFQVTTDPAERKGRADELAQAMALWERSHRALQHGDPGMGLPGKNTPEVTRMFQAIEPLHQSMLRDAKDLLAAVGAGGEKPVEAAAIQPIVAAILAAEPGFLIGMDRVVSQYAQEATARIERLRLVELILLCVTLGVLFLEGLYIFRPAVREIRRTISHLIQARGHLDNTVQALRAIAGIGHP</sequence>